<sequence>TLVNPDAPRAYLEFADGIHSIQIVIGFPTSPEHDFIKIRYENVKEILIKDSMIYFDLWTAPILEHGLREFEDDETEADHKNSHSKDFTYEKRTRLEGLDVVLI</sequence>
<feature type="non-terminal residue" evidence="1">
    <location>
        <position position="1"/>
    </location>
</feature>
<proteinExistence type="predicted"/>
<reference evidence="1" key="1">
    <citation type="submission" date="2021-06" db="EMBL/GenBank/DDBJ databases">
        <authorList>
            <person name="Kallberg Y."/>
            <person name="Tangrot J."/>
            <person name="Rosling A."/>
        </authorList>
    </citation>
    <scope>NUCLEOTIDE SEQUENCE</scope>
    <source>
        <strain evidence="1">CL356</strain>
    </source>
</reference>
<evidence type="ECO:0000313" key="2">
    <source>
        <dbReference type="Proteomes" id="UP000789525"/>
    </source>
</evidence>
<organism evidence="1 2">
    <name type="scientific">Acaulospora colombiana</name>
    <dbReference type="NCBI Taxonomy" id="27376"/>
    <lineage>
        <taxon>Eukaryota</taxon>
        <taxon>Fungi</taxon>
        <taxon>Fungi incertae sedis</taxon>
        <taxon>Mucoromycota</taxon>
        <taxon>Glomeromycotina</taxon>
        <taxon>Glomeromycetes</taxon>
        <taxon>Diversisporales</taxon>
        <taxon>Acaulosporaceae</taxon>
        <taxon>Acaulospora</taxon>
    </lineage>
</organism>
<evidence type="ECO:0000313" key="1">
    <source>
        <dbReference type="EMBL" id="CAG8681237.1"/>
    </source>
</evidence>
<dbReference type="EMBL" id="CAJVPT010026844">
    <property type="protein sequence ID" value="CAG8681237.1"/>
    <property type="molecule type" value="Genomic_DNA"/>
</dbReference>
<protein>
    <submittedName>
        <fullName evidence="1">16820_t:CDS:1</fullName>
    </submittedName>
</protein>
<name>A0ACA9P1Z4_9GLOM</name>
<accession>A0ACA9P1Z4</accession>
<dbReference type="Proteomes" id="UP000789525">
    <property type="component" value="Unassembled WGS sequence"/>
</dbReference>
<comment type="caution">
    <text evidence="1">The sequence shown here is derived from an EMBL/GenBank/DDBJ whole genome shotgun (WGS) entry which is preliminary data.</text>
</comment>
<keyword evidence="2" id="KW-1185">Reference proteome</keyword>
<gene>
    <name evidence="1" type="ORF">ACOLOM_LOCUS9350</name>
</gene>